<proteinExistence type="predicted"/>
<reference evidence="2" key="1">
    <citation type="submission" date="2014-09" db="EMBL/GenBank/DDBJ databases">
        <authorList>
            <person name="Magalhaes I.L.F."/>
            <person name="Oliveira U."/>
            <person name="Santos F.R."/>
            <person name="Vidigal T.H.D.A."/>
            <person name="Brescovit A.D."/>
            <person name="Santos A.J."/>
        </authorList>
    </citation>
    <scope>NUCLEOTIDE SEQUENCE</scope>
    <source>
        <tissue evidence="2">Shoot tissue taken approximately 20 cm above the soil surface</tissue>
    </source>
</reference>
<feature type="chain" id="PRO_5002042465" evidence="1">
    <location>
        <begin position="17"/>
        <end position="49"/>
    </location>
</feature>
<organism evidence="2">
    <name type="scientific">Arundo donax</name>
    <name type="common">Giant reed</name>
    <name type="synonym">Donax arundinaceus</name>
    <dbReference type="NCBI Taxonomy" id="35708"/>
    <lineage>
        <taxon>Eukaryota</taxon>
        <taxon>Viridiplantae</taxon>
        <taxon>Streptophyta</taxon>
        <taxon>Embryophyta</taxon>
        <taxon>Tracheophyta</taxon>
        <taxon>Spermatophyta</taxon>
        <taxon>Magnoliopsida</taxon>
        <taxon>Liliopsida</taxon>
        <taxon>Poales</taxon>
        <taxon>Poaceae</taxon>
        <taxon>PACMAD clade</taxon>
        <taxon>Arundinoideae</taxon>
        <taxon>Arundineae</taxon>
        <taxon>Arundo</taxon>
    </lineage>
</organism>
<sequence>MLHSFLLILLLNPCWRYLIPLKLTTVFQHILEFVHCNYSRTLVGLPLLA</sequence>
<feature type="signal peptide" evidence="1">
    <location>
        <begin position="1"/>
        <end position="16"/>
    </location>
</feature>
<accession>A0A0A8ZWL6</accession>
<dbReference type="EMBL" id="GBRH01255802">
    <property type="protein sequence ID" value="JAD42093.1"/>
    <property type="molecule type" value="Transcribed_RNA"/>
</dbReference>
<evidence type="ECO:0000256" key="1">
    <source>
        <dbReference type="SAM" id="SignalP"/>
    </source>
</evidence>
<evidence type="ECO:0000313" key="2">
    <source>
        <dbReference type="EMBL" id="JAD42093.1"/>
    </source>
</evidence>
<protein>
    <submittedName>
        <fullName evidence="2">Uncharacterized protein</fullName>
    </submittedName>
</protein>
<keyword evidence="1" id="KW-0732">Signal</keyword>
<reference evidence="2" key="2">
    <citation type="journal article" date="2015" name="Data Brief">
        <title>Shoot transcriptome of the giant reed, Arundo donax.</title>
        <authorList>
            <person name="Barrero R.A."/>
            <person name="Guerrero F.D."/>
            <person name="Moolhuijzen P."/>
            <person name="Goolsby J.A."/>
            <person name="Tidwell J."/>
            <person name="Bellgard S.E."/>
            <person name="Bellgard M.I."/>
        </authorList>
    </citation>
    <scope>NUCLEOTIDE SEQUENCE</scope>
    <source>
        <tissue evidence="2">Shoot tissue taken approximately 20 cm above the soil surface</tissue>
    </source>
</reference>
<name>A0A0A8ZWL6_ARUDO</name>
<dbReference type="AlphaFoldDB" id="A0A0A8ZWL6"/>